<dbReference type="InterPro" id="IPR051292">
    <property type="entry name" value="Xyl/GlcA_transferase"/>
</dbReference>
<keyword evidence="2 8" id="KW-0812">Transmembrane</keyword>
<keyword evidence="4 8" id="KW-1133">Transmembrane helix</keyword>
<sequence>MSFNRQFLEASPLSTSPPASPWRARAEVLRRRPLRFRQIAFVIASVTFLCSFVFLSRYRADDRRVWISLEDEYPSDLQVVDTGGLAAHGGQRLPPQHQHAHVPALAPQVPVPDTLHQDDTHVKEPPKPPEAVVFSLIMFSEDSAVEGAMLMKSILMYTSMPVEFHIVCDEAAQAYLENRVRLITRPAHDILVRFYLLSWQSMADRIDREGTIMTDHSAGVPGLMKLFIHEILPPSVPRAIFIDTDALFISDPALLWDRFAQLAPGAAIAIPTHPEMSAAEWHHANRICSCIMLLDLARLRALRLMDSRVYRAHGGVRALGPQAFRAMYGPPGPSGRFEDVKLGDQGYWYALVSHRPDLTEHLGFEWEVSSCLLDMYLTGLGDDARGVEDEQRGQVHTVSTPQEGEAVLPKMLHFNCLDGTPHYFEWEGWADPENSLTKRWWPAVQYHIGYKWIWLNAHRAKGTLRIEVERDVKFADELLEQELMESRADEQS</sequence>
<evidence type="ECO:0000256" key="4">
    <source>
        <dbReference type="ARBA" id="ARBA00022989"/>
    </source>
</evidence>
<dbReference type="Gene3D" id="3.90.550.10">
    <property type="entry name" value="Spore Coat Polysaccharide Biosynthesis Protein SpsA, Chain A"/>
    <property type="match status" value="1"/>
</dbReference>
<dbReference type="RefSeq" id="XP_024341490.1">
    <property type="nucleotide sequence ID" value="XM_024482572.1"/>
</dbReference>
<evidence type="ECO:0000313" key="9">
    <source>
        <dbReference type="EMBL" id="OSX64696.1"/>
    </source>
</evidence>
<reference evidence="9 10" key="1">
    <citation type="submission" date="2017-04" db="EMBL/GenBank/DDBJ databases">
        <title>Genome Sequence of the Model Brown-Rot Fungus Postia placenta SB12.</title>
        <authorList>
            <consortium name="DOE Joint Genome Institute"/>
            <person name="Gaskell J."/>
            <person name="Kersten P."/>
            <person name="Larrondo L.F."/>
            <person name="Canessa P."/>
            <person name="Martinez D."/>
            <person name="Hibbett D."/>
            <person name="Schmoll M."/>
            <person name="Kubicek C.P."/>
            <person name="Martinez A.T."/>
            <person name="Yadav J."/>
            <person name="Master E."/>
            <person name="Magnuson J.K."/>
            <person name="James T."/>
            <person name="Yaver D."/>
            <person name="Berka R."/>
            <person name="Labutti K."/>
            <person name="Lipzen A."/>
            <person name="Aerts A."/>
            <person name="Barry K."/>
            <person name="Henrissat B."/>
            <person name="Blanchette R."/>
            <person name="Grigoriev I."/>
            <person name="Cullen D."/>
        </authorList>
    </citation>
    <scope>NUCLEOTIDE SEQUENCE [LARGE SCALE GENOMIC DNA]</scope>
    <source>
        <strain evidence="9 10">MAD-698-R-SB12</strain>
    </source>
</reference>
<comment type="subcellular location">
    <subcellularLocation>
        <location evidence="1">Membrane</location>
        <topology evidence="1">Single-pass type II membrane protein</topology>
    </subcellularLocation>
</comment>
<dbReference type="STRING" id="670580.A0A1X6N8B1"/>
<evidence type="ECO:0000313" key="10">
    <source>
        <dbReference type="Proteomes" id="UP000194127"/>
    </source>
</evidence>
<gene>
    <name evidence="9" type="ORF">POSPLADRAFT_1073155</name>
</gene>
<evidence type="ECO:0000256" key="8">
    <source>
        <dbReference type="SAM" id="Phobius"/>
    </source>
</evidence>
<keyword evidence="5 8" id="KW-0472">Membrane</keyword>
<dbReference type="EMBL" id="KZ110593">
    <property type="protein sequence ID" value="OSX64696.1"/>
    <property type="molecule type" value="Genomic_DNA"/>
</dbReference>
<dbReference type="GO" id="GO:0042285">
    <property type="term" value="F:xylosyltransferase activity"/>
    <property type="evidence" value="ECO:0007669"/>
    <property type="project" value="TreeGrafter"/>
</dbReference>
<dbReference type="InterPro" id="IPR029044">
    <property type="entry name" value="Nucleotide-diphossugar_trans"/>
</dbReference>
<keyword evidence="6" id="KW-0325">Glycoprotein</keyword>
<evidence type="ECO:0000256" key="3">
    <source>
        <dbReference type="ARBA" id="ARBA00022968"/>
    </source>
</evidence>
<feature type="transmembrane region" description="Helical" evidence="8">
    <location>
        <begin position="39"/>
        <end position="58"/>
    </location>
</feature>
<keyword evidence="9" id="KW-0808">Transferase</keyword>
<dbReference type="OrthoDB" id="411524at2759"/>
<name>A0A1X6N8B1_9APHY</name>
<dbReference type="SUPFAM" id="SSF53448">
    <property type="entry name" value="Nucleotide-diphospho-sugar transferases"/>
    <property type="match status" value="1"/>
</dbReference>
<dbReference type="PANTHER" id="PTHR12270:SF25">
    <property type="entry name" value="GLYCOSYLTRANSFERASE-LIKE PROTEIN LARGE"/>
    <property type="match status" value="1"/>
</dbReference>
<keyword evidence="3" id="KW-0735">Signal-anchor</keyword>
<protein>
    <submittedName>
        <fullName evidence="9">Glycosyltransferase family 8 protein</fullName>
    </submittedName>
</protein>
<feature type="region of interest" description="Disordered" evidence="7">
    <location>
        <begin position="1"/>
        <end position="21"/>
    </location>
</feature>
<evidence type="ECO:0000256" key="5">
    <source>
        <dbReference type="ARBA" id="ARBA00023136"/>
    </source>
</evidence>
<evidence type="ECO:0000256" key="7">
    <source>
        <dbReference type="SAM" id="MobiDB-lite"/>
    </source>
</evidence>
<dbReference type="GeneID" id="36327521"/>
<dbReference type="GO" id="GO:0015020">
    <property type="term" value="F:glucuronosyltransferase activity"/>
    <property type="evidence" value="ECO:0007669"/>
    <property type="project" value="TreeGrafter"/>
</dbReference>
<accession>A0A1X6N8B1</accession>
<dbReference type="GO" id="GO:0016020">
    <property type="term" value="C:membrane"/>
    <property type="evidence" value="ECO:0007669"/>
    <property type="project" value="UniProtKB-SubCell"/>
</dbReference>
<evidence type="ECO:0000256" key="1">
    <source>
        <dbReference type="ARBA" id="ARBA00004606"/>
    </source>
</evidence>
<organism evidence="9 10">
    <name type="scientific">Postia placenta MAD-698-R-SB12</name>
    <dbReference type="NCBI Taxonomy" id="670580"/>
    <lineage>
        <taxon>Eukaryota</taxon>
        <taxon>Fungi</taxon>
        <taxon>Dikarya</taxon>
        <taxon>Basidiomycota</taxon>
        <taxon>Agaricomycotina</taxon>
        <taxon>Agaricomycetes</taxon>
        <taxon>Polyporales</taxon>
        <taxon>Adustoporiaceae</taxon>
        <taxon>Rhodonia</taxon>
    </lineage>
</organism>
<dbReference type="Proteomes" id="UP000194127">
    <property type="component" value="Unassembled WGS sequence"/>
</dbReference>
<dbReference type="AlphaFoldDB" id="A0A1X6N8B1"/>
<keyword evidence="10" id="KW-1185">Reference proteome</keyword>
<dbReference type="GO" id="GO:0035269">
    <property type="term" value="P:protein O-linked glycosylation via mannose"/>
    <property type="evidence" value="ECO:0007669"/>
    <property type="project" value="TreeGrafter"/>
</dbReference>
<dbReference type="PANTHER" id="PTHR12270">
    <property type="entry name" value="GLYCOSYLTRANSFERASE-RELATED"/>
    <property type="match status" value="1"/>
</dbReference>
<evidence type="ECO:0000256" key="6">
    <source>
        <dbReference type="ARBA" id="ARBA00023180"/>
    </source>
</evidence>
<proteinExistence type="predicted"/>
<evidence type="ECO:0000256" key="2">
    <source>
        <dbReference type="ARBA" id="ARBA00022692"/>
    </source>
</evidence>